<dbReference type="SUPFAM" id="SSF52129">
    <property type="entry name" value="Caspase-like"/>
    <property type="match status" value="1"/>
</dbReference>
<dbReference type="GO" id="GO:0005737">
    <property type="term" value="C:cytoplasm"/>
    <property type="evidence" value="ECO:0007669"/>
    <property type="project" value="TreeGrafter"/>
</dbReference>
<protein>
    <recommendedName>
        <fullName evidence="2">Peptidase C14 caspase domain-containing protein</fullName>
    </recommendedName>
</protein>
<dbReference type="Gene3D" id="3.40.50.12660">
    <property type="match status" value="2"/>
</dbReference>
<accession>A0A7S2K677</accession>
<dbReference type="GO" id="GO:0004197">
    <property type="term" value="F:cysteine-type endopeptidase activity"/>
    <property type="evidence" value="ECO:0007669"/>
    <property type="project" value="InterPro"/>
</dbReference>
<proteinExistence type="inferred from homology"/>
<dbReference type="PANTHER" id="PTHR48104:SF30">
    <property type="entry name" value="METACASPASE-1"/>
    <property type="match status" value="1"/>
</dbReference>
<dbReference type="InterPro" id="IPR029030">
    <property type="entry name" value="Caspase-like_dom_sf"/>
</dbReference>
<evidence type="ECO:0000256" key="1">
    <source>
        <dbReference type="ARBA" id="ARBA00009005"/>
    </source>
</evidence>
<comment type="similarity">
    <text evidence="1">Belongs to the peptidase C14B family.</text>
</comment>
<sequence length="319" mass="34855">MGDFEFEGRVEKLIPAEVRMISGCADSQTSADVGHVGQFQLPDPAGRAGGACTSALLKVLYAEERAPTEDLSWVEVLTRMREILRGDYTQIPQLTSSRKLDVNSPFNIVPPGSYGTRRAVLIGINYVGQQGELSGCHNDAKNIKNYLMNVHGFLEDDIVCLFDDGYHRSPTKNNIIYALQNLAADSQPGDVAFVHYSGHGGFVPDDDGDEEDGYDETMIPVDFQSAGQIRDDDLFKYLVGPMPAGVTLTALMDCCHSGTILDLPYRFKADGESENMGQDERFDTEKFEGIDVAFAAAAAACCLIDMCSCVFDILAVFDE</sequence>
<feature type="domain" description="Peptidase C14 caspase" evidence="2">
    <location>
        <begin position="16"/>
        <end position="97"/>
    </location>
</feature>
<evidence type="ECO:0000259" key="2">
    <source>
        <dbReference type="Pfam" id="PF00656"/>
    </source>
</evidence>
<dbReference type="EMBL" id="HBGY01009551">
    <property type="protein sequence ID" value="CAD9567603.1"/>
    <property type="molecule type" value="Transcribed_RNA"/>
</dbReference>
<name>A0A7S2K677_9STRA</name>
<organism evidence="3">
    <name type="scientific">Leptocylindrus danicus</name>
    <dbReference type="NCBI Taxonomy" id="163516"/>
    <lineage>
        <taxon>Eukaryota</taxon>
        <taxon>Sar</taxon>
        <taxon>Stramenopiles</taxon>
        <taxon>Ochrophyta</taxon>
        <taxon>Bacillariophyta</taxon>
        <taxon>Coscinodiscophyceae</taxon>
        <taxon>Chaetocerotophycidae</taxon>
        <taxon>Leptocylindrales</taxon>
        <taxon>Leptocylindraceae</taxon>
        <taxon>Leptocylindrus</taxon>
    </lineage>
</organism>
<dbReference type="AlphaFoldDB" id="A0A7S2K677"/>
<dbReference type="GO" id="GO:0006508">
    <property type="term" value="P:proteolysis"/>
    <property type="evidence" value="ECO:0007669"/>
    <property type="project" value="InterPro"/>
</dbReference>
<evidence type="ECO:0000313" key="3">
    <source>
        <dbReference type="EMBL" id="CAD9567603.1"/>
    </source>
</evidence>
<dbReference type="InterPro" id="IPR050452">
    <property type="entry name" value="Metacaspase"/>
</dbReference>
<dbReference type="InterPro" id="IPR011600">
    <property type="entry name" value="Pept_C14_caspase"/>
</dbReference>
<reference evidence="3" key="1">
    <citation type="submission" date="2021-01" db="EMBL/GenBank/DDBJ databases">
        <authorList>
            <person name="Corre E."/>
            <person name="Pelletier E."/>
            <person name="Niang G."/>
            <person name="Scheremetjew M."/>
            <person name="Finn R."/>
            <person name="Kale V."/>
            <person name="Holt S."/>
            <person name="Cochrane G."/>
            <person name="Meng A."/>
            <person name="Brown T."/>
            <person name="Cohen L."/>
        </authorList>
    </citation>
    <scope>NUCLEOTIDE SEQUENCE</scope>
    <source>
        <strain evidence="3">B650</strain>
    </source>
</reference>
<dbReference type="Pfam" id="PF00656">
    <property type="entry name" value="Peptidase_C14"/>
    <property type="match status" value="2"/>
</dbReference>
<dbReference type="PANTHER" id="PTHR48104">
    <property type="entry name" value="METACASPASE-4"/>
    <property type="match status" value="1"/>
</dbReference>
<feature type="domain" description="Peptidase C14 caspase" evidence="2">
    <location>
        <begin position="117"/>
        <end position="269"/>
    </location>
</feature>
<gene>
    <name evidence="3" type="ORF">LDAN0321_LOCUS6027</name>
</gene>